<dbReference type="PANTHER" id="PTHR45867">
    <property type="entry name" value="PURPLE ACID PHOSPHATASE"/>
    <property type="match status" value="1"/>
</dbReference>
<dbReference type="GO" id="GO:0046872">
    <property type="term" value="F:metal ion binding"/>
    <property type="evidence" value="ECO:0007669"/>
    <property type="project" value="InterPro"/>
</dbReference>
<evidence type="ECO:0000256" key="1">
    <source>
        <dbReference type="ARBA" id="ARBA00022729"/>
    </source>
</evidence>
<dbReference type="OrthoDB" id="9809781at2"/>
<dbReference type="InterPro" id="IPR008963">
    <property type="entry name" value="Purple_acid_Pase-like_N"/>
</dbReference>
<dbReference type="KEGG" id="hhy:Halhy_6146"/>
<reference evidence="5 6" key="1">
    <citation type="journal article" date="2011" name="Stand. Genomic Sci.">
        <title>Complete genome sequence of Haliscomenobacter hydrossis type strain (O).</title>
        <authorList>
            <consortium name="US DOE Joint Genome Institute (JGI-PGF)"/>
            <person name="Daligault H."/>
            <person name="Lapidus A."/>
            <person name="Zeytun A."/>
            <person name="Nolan M."/>
            <person name="Lucas S."/>
            <person name="Del Rio T.G."/>
            <person name="Tice H."/>
            <person name="Cheng J.F."/>
            <person name="Tapia R."/>
            <person name="Han C."/>
            <person name="Goodwin L."/>
            <person name="Pitluck S."/>
            <person name="Liolios K."/>
            <person name="Pagani I."/>
            <person name="Ivanova N."/>
            <person name="Huntemann M."/>
            <person name="Mavromatis K."/>
            <person name="Mikhailova N."/>
            <person name="Pati A."/>
            <person name="Chen A."/>
            <person name="Palaniappan K."/>
            <person name="Land M."/>
            <person name="Hauser L."/>
            <person name="Brambilla E.M."/>
            <person name="Rohde M."/>
            <person name="Verbarg S."/>
            <person name="Goker M."/>
            <person name="Bristow J."/>
            <person name="Eisen J.A."/>
            <person name="Markowitz V."/>
            <person name="Hugenholtz P."/>
            <person name="Kyrpides N.C."/>
            <person name="Klenk H.P."/>
            <person name="Woyke T."/>
        </authorList>
    </citation>
    <scope>NUCLEOTIDE SEQUENCE [LARGE SCALE GENOMIC DNA]</scope>
    <source>
        <strain evidence="6">ATCC 27775 / DSM 1100 / LMG 10767 / O</strain>
    </source>
</reference>
<dbReference type="Proteomes" id="UP000008461">
    <property type="component" value="Chromosome"/>
</dbReference>
<dbReference type="InterPro" id="IPR004843">
    <property type="entry name" value="Calcineurin-like_PHP"/>
</dbReference>
<dbReference type="Pfam" id="PF00149">
    <property type="entry name" value="Metallophos"/>
    <property type="match status" value="1"/>
</dbReference>
<dbReference type="GO" id="GO:0003993">
    <property type="term" value="F:acid phosphatase activity"/>
    <property type="evidence" value="ECO:0007669"/>
    <property type="project" value="InterPro"/>
</dbReference>
<accession>F4L3L8</accession>
<dbReference type="PANTHER" id="PTHR45867:SF3">
    <property type="entry name" value="ACID PHOSPHATASE TYPE 7"/>
    <property type="match status" value="1"/>
</dbReference>
<dbReference type="HOGENOM" id="CLU_035600_0_0_10"/>
<dbReference type="SUPFAM" id="SSF56300">
    <property type="entry name" value="Metallo-dependent phosphatases"/>
    <property type="match status" value="1"/>
</dbReference>
<evidence type="ECO:0000313" key="5">
    <source>
        <dbReference type="EMBL" id="AEE53968.1"/>
    </source>
</evidence>
<proteinExistence type="predicted"/>
<dbReference type="Pfam" id="PF16656">
    <property type="entry name" value="Pur_ac_phosph_N"/>
    <property type="match status" value="1"/>
</dbReference>
<feature type="domain" description="Calcineurin-like phosphoesterase" evidence="3">
    <location>
        <begin position="154"/>
        <end position="330"/>
    </location>
</feature>
<evidence type="ECO:0000256" key="2">
    <source>
        <dbReference type="SAM" id="SignalP"/>
    </source>
</evidence>
<feature type="chain" id="PRO_5003316400" evidence="2">
    <location>
        <begin position="19"/>
        <end position="479"/>
    </location>
</feature>
<dbReference type="InterPro" id="IPR015914">
    <property type="entry name" value="PAPs_N"/>
</dbReference>
<organism evidence="5 6">
    <name type="scientific">Haliscomenobacter hydrossis (strain ATCC 27775 / DSM 1100 / LMG 10767 / O)</name>
    <dbReference type="NCBI Taxonomy" id="760192"/>
    <lineage>
        <taxon>Bacteria</taxon>
        <taxon>Pseudomonadati</taxon>
        <taxon>Bacteroidota</taxon>
        <taxon>Saprospiria</taxon>
        <taxon>Saprospirales</taxon>
        <taxon>Haliscomenobacteraceae</taxon>
        <taxon>Haliscomenobacter</taxon>
    </lineage>
</organism>
<evidence type="ECO:0000259" key="4">
    <source>
        <dbReference type="Pfam" id="PF16656"/>
    </source>
</evidence>
<dbReference type="STRING" id="760192.Halhy_6146"/>
<dbReference type="SUPFAM" id="SSF49363">
    <property type="entry name" value="Purple acid phosphatase, N-terminal domain"/>
    <property type="match status" value="1"/>
</dbReference>
<feature type="signal peptide" evidence="2">
    <location>
        <begin position="1"/>
        <end position="18"/>
    </location>
</feature>
<evidence type="ECO:0000259" key="3">
    <source>
        <dbReference type="Pfam" id="PF00149"/>
    </source>
</evidence>
<sequence>MRNLLIFFVCSCTLFLHAQNTTPVIDYYPPSAVPDRIITTWKTDPATSFAVTWRTAISVPKGIGQIALANAGPDLDSIKVSEAKTELLVTDLNAAHFHSVNFTSLKPATLYAYRVGDGTVWSEWVHFRTAAAKEAPFSFIYFGDAQNDLKSKWSRAIRQAYSHMPQADFMLHAGDLINVAQRDHEWGEWFYAGGWIYQNMPSILTPGNHEYPRSGGSVVLSKHWRPSFTLPENGPAGLEESAYYTDYQGTRVISINSTAYLYFDQDSISQMQWLDNVLKNNPNKWTVVTMHHPVYSPAGDRDSPSLRTGLKTLFDKYNVDVILQGHDHTYARGGNNLPLGATVIDSTGPVYAVSVSGPKMYLSNLLSWIDRAAVETQLYQLVNVNKDTMTYEAFTILGELYDKFQLIKRPDGSKKFIDLAPAGLKERIELTAARLEKLSATERSKWNDRFNAYKARKMAHEEAIAKAKIKPNTKARKKK</sequence>
<dbReference type="EMBL" id="CP002691">
    <property type="protein sequence ID" value="AEE53968.1"/>
    <property type="molecule type" value="Genomic_DNA"/>
</dbReference>
<reference key="2">
    <citation type="submission" date="2011-04" db="EMBL/GenBank/DDBJ databases">
        <title>Complete sequence of chromosome of Haliscomenobacter hydrossis DSM 1100.</title>
        <authorList>
            <consortium name="US DOE Joint Genome Institute (JGI-PGF)"/>
            <person name="Lucas S."/>
            <person name="Han J."/>
            <person name="Lapidus A."/>
            <person name="Bruce D."/>
            <person name="Goodwin L."/>
            <person name="Pitluck S."/>
            <person name="Peters L."/>
            <person name="Kyrpides N."/>
            <person name="Mavromatis K."/>
            <person name="Ivanova N."/>
            <person name="Ovchinnikova G."/>
            <person name="Pagani I."/>
            <person name="Daligault H."/>
            <person name="Detter J.C."/>
            <person name="Han C."/>
            <person name="Land M."/>
            <person name="Hauser L."/>
            <person name="Markowitz V."/>
            <person name="Cheng J.-F."/>
            <person name="Hugenholtz P."/>
            <person name="Woyke T."/>
            <person name="Wu D."/>
            <person name="Verbarg S."/>
            <person name="Frueling A."/>
            <person name="Brambilla E."/>
            <person name="Klenk H.-P."/>
            <person name="Eisen J.A."/>
        </authorList>
    </citation>
    <scope>NUCLEOTIDE SEQUENCE</scope>
    <source>
        <strain>DSM 1100</strain>
    </source>
</reference>
<keyword evidence="6" id="KW-1185">Reference proteome</keyword>
<gene>
    <name evidence="5" type="ordered locus">Halhy_6146</name>
</gene>
<evidence type="ECO:0000313" key="6">
    <source>
        <dbReference type="Proteomes" id="UP000008461"/>
    </source>
</evidence>
<dbReference type="InterPro" id="IPR029052">
    <property type="entry name" value="Metallo-depent_PP-like"/>
</dbReference>
<feature type="domain" description="Purple acid phosphatase N-terminal" evidence="4">
    <location>
        <begin position="34"/>
        <end position="129"/>
    </location>
</feature>
<dbReference type="Gene3D" id="3.60.21.10">
    <property type="match status" value="1"/>
</dbReference>
<dbReference type="Gene3D" id="2.60.40.380">
    <property type="entry name" value="Purple acid phosphatase-like, N-terminal"/>
    <property type="match status" value="1"/>
</dbReference>
<dbReference type="RefSeq" id="WP_013768490.1">
    <property type="nucleotide sequence ID" value="NC_015510.1"/>
</dbReference>
<name>F4L3L8_HALH1</name>
<protein>
    <submittedName>
        <fullName evidence="5">Metallophosphoesterase</fullName>
    </submittedName>
</protein>
<dbReference type="eggNOG" id="COG1409">
    <property type="taxonomic scope" value="Bacteria"/>
</dbReference>
<keyword evidence="1 2" id="KW-0732">Signal</keyword>
<dbReference type="AlphaFoldDB" id="F4L3L8"/>